<dbReference type="Proteomes" id="UP001153269">
    <property type="component" value="Unassembled WGS sequence"/>
</dbReference>
<proteinExistence type="predicted"/>
<evidence type="ECO:0000313" key="2">
    <source>
        <dbReference type="EMBL" id="CAB1459988.1"/>
    </source>
</evidence>
<gene>
    <name evidence="2" type="ORF">PLEPLA_LOCUS47825</name>
</gene>
<accession>A0A9N7Z982</accession>
<evidence type="ECO:0000256" key="1">
    <source>
        <dbReference type="SAM" id="MobiDB-lite"/>
    </source>
</evidence>
<protein>
    <submittedName>
        <fullName evidence="2">Uncharacterized protein</fullName>
    </submittedName>
</protein>
<reference evidence="2" key="1">
    <citation type="submission" date="2020-03" db="EMBL/GenBank/DDBJ databases">
        <authorList>
            <person name="Weist P."/>
        </authorList>
    </citation>
    <scope>NUCLEOTIDE SEQUENCE</scope>
</reference>
<dbReference type="EMBL" id="CADEAL010004456">
    <property type="protein sequence ID" value="CAB1459988.1"/>
    <property type="molecule type" value="Genomic_DNA"/>
</dbReference>
<organism evidence="2 3">
    <name type="scientific">Pleuronectes platessa</name>
    <name type="common">European plaice</name>
    <dbReference type="NCBI Taxonomy" id="8262"/>
    <lineage>
        <taxon>Eukaryota</taxon>
        <taxon>Metazoa</taxon>
        <taxon>Chordata</taxon>
        <taxon>Craniata</taxon>
        <taxon>Vertebrata</taxon>
        <taxon>Euteleostomi</taxon>
        <taxon>Actinopterygii</taxon>
        <taxon>Neopterygii</taxon>
        <taxon>Teleostei</taxon>
        <taxon>Neoteleostei</taxon>
        <taxon>Acanthomorphata</taxon>
        <taxon>Carangaria</taxon>
        <taxon>Pleuronectiformes</taxon>
        <taxon>Pleuronectoidei</taxon>
        <taxon>Pleuronectidae</taxon>
        <taxon>Pleuronectes</taxon>
    </lineage>
</organism>
<dbReference type="AlphaFoldDB" id="A0A9N7Z982"/>
<comment type="caution">
    <text evidence="2">The sequence shown here is derived from an EMBL/GenBank/DDBJ whole genome shotgun (WGS) entry which is preliminary data.</text>
</comment>
<sequence>MDLKWGGARQRGGRRREGGEMDGAQPRVEPSAADSPPLLFWKLKTPTQSHGARLALGGDEPLAAAAAHCSDVWLSGTERPPRPQVSAVSAGAAAAWRRGHDHPAPGLNNADLPVSAV</sequence>
<feature type="region of interest" description="Disordered" evidence="1">
    <location>
        <begin position="1"/>
        <end position="35"/>
    </location>
</feature>
<feature type="compositionally biased region" description="Low complexity" evidence="1">
    <location>
        <begin position="85"/>
        <end position="95"/>
    </location>
</feature>
<evidence type="ECO:0000313" key="3">
    <source>
        <dbReference type="Proteomes" id="UP001153269"/>
    </source>
</evidence>
<name>A0A9N7Z982_PLEPL</name>
<keyword evidence="3" id="KW-1185">Reference proteome</keyword>
<feature type="region of interest" description="Disordered" evidence="1">
    <location>
        <begin position="75"/>
        <end position="117"/>
    </location>
</feature>